<dbReference type="GO" id="GO:0016740">
    <property type="term" value="F:transferase activity"/>
    <property type="evidence" value="ECO:0007669"/>
    <property type="project" value="UniProtKB-KW"/>
</dbReference>
<evidence type="ECO:0000256" key="1">
    <source>
        <dbReference type="ARBA" id="ARBA00022676"/>
    </source>
</evidence>
<dbReference type="RefSeq" id="WP_229693072.1">
    <property type="nucleotide sequence ID" value="NZ_BMNC01000001.1"/>
</dbReference>
<sequence>MRIAMVSVMANPLTEGTGQGAHVQQMAAALCRLGHEVTVYTRRTTPKSHDRVRTDEKFEVVQVPAGPAEPLSGDELVAHLGEFAEFLAEEWRLSSPDVVHSHHWQSGLVALISAHRVQVPVVHSHHGLGVADDEKRADAERLLARMASWTVTTCTQEIAQLMQLGVRRTQASVVPAGVDLDLFKPEGPAAARGSLRRVVTVGRLEPGSGFATVVAALSVVDDVELVIVGDKAQANPVAAQLRKLARTLGSLDRVVFAGVVPQVKMPALLRSADVVVCMPRSEPFGLAALEAMACGVPVIATAVGALTDVITHNVSGLHVPPNDARALARLLRLLLADDTKRQELGVAARDRVAARYSRERLANEAVAVYERVDPVHGNE</sequence>
<dbReference type="Pfam" id="PF13579">
    <property type="entry name" value="Glyco_trans_4_4"/>
    <property type="match status" value="1"/>
</dbReference>
<evidence type="ECO:0000259" key="3">
    <source>
        <dbReference type="Pfam" id="PF00534"/>
    </source>
</evidence>
<feature type="domain" description="Glycosyltransferase subfamily 4-like N-terminal" evidence="4">
    <location>
        <begin position="17"/>
        <end position="177"/>
    </location>
</feature>
<accession>A0ABQ2HCY7</accession>
<gene>
    <name evidence="5" type="ORF">GCM10011609_09070</name>
</gene>
<dbReference type="SUPFAM" id="SSF53756">
    <property type="entry name" value="UDP-Glycosyltransferase/glycogen phosphorylase"/>
    <property type="match status" value="1"/>
</dbReference>
<reference evidence="6" key="1">
    <citation type="journal article" date="2019" name="Int. J. Syst. Evol. Microbiol.">
        <title>The Global Catalogue of Microorganisms (GCM) 10K type strain sequencing project: providing services to taxonomists for standard genome sequencing and annotation.</title>
        <authorList>
            <consortium name="The Broad Institute Genomics Platform"/>
            <consortium name="The Broad Institute Genome Sequencing Center for Infectious Disease"/>
            <person name="Wu L."/>
            <person name="Ma J."/>
        </authorList>
    </citation>
    <scope>NUCLEOTIDE SEQUENCE [LARGE SCALE GENOMIC DNA]</scope>
    <source>
        <strain evidence="6">CGMCC 4.7319</strain>
    </source>
</reference>
<name>A0ABQ2HCY7_9PSEU</name>
<evidence type="ECO:0000259" key="4">
    <source>
        <dbReference type="Pfam" id="PF13579"/>
    </source>
</evidence>
<dbReference type="InterPro" id="IPR050194">
    <property type="entry name" value="Glycosyltransferase_grp1"/>
</dbReference>
<proteinExistence type="predicted"/>
<evidence type="ECO:0000313" key="5">
    <source>
        <dbReference type="EMBL" id="GGM75309.1"/>
    </source>
</evidence>
<dbReference type="InterPro" id="IPR028098">
    <property type="entry name" value="Glyco_trans_4-like_N"/>
</dbReference>
<dbReference type="PANTHER" id="PTHR45947:SF3">
    <property type="entry name" value="SULFOQUINOVOSYL TRANSFERASE SQD2"/>
    <property type="match status" value="1"/>
</dbReference>
<keyword evidence="1" id="KW-0328">Glycosyltransferase</keyword>
<dbReference type="EMBL" id="BMNC01000001">
    <property type="protein sequence ID" value="GGM75309.1"/>
    <property type="molecule type" value="Genomic_DNA"/>
</dbReference>
<evidence type="ECO:0000256" key="2">
    <source>
        <dbReference type="ARBA" id="ARBA00022679"/>
    </source>
</evidence>
<feature type="domain" description="Glycosyl transferase family 1" evidence="3">
    <location>
        <begin position="196"/>
        <end position="350"/>
    </location>
</feature>
<comment type="caution">
    <text evidence="5">The sequence shown here is derived from an EMBL/GenBank/DDBJ whole genome shotgun (WGS) entry which is preliminary data.</text>
</comment>
<evidence type="ECO:0000313" key="6">
    <source>
        <dbReference type="Proteomes" id="UP000597656"/>
    </source>
</evidence>
<dbReference type="InterPro" id="IPR001296">
    <property type="entry name" value="Glyco_trans_1"/>
</dbReference>
<dbReference type="Proteomes" id="UP000597656">
    <property type="component" value="Unassembled WGS sequence"/>
</dbReference>
<dbReference type="Pfam" id="PF00534">
    <property type="entry name" value="Glycos_transf_1"/>
    <property type="match status" value="1"/>
</dbReference>
<dbReference type="Gene3D" id="3.40.50.2000">
    <property type="entry name" value="Glycogen Phosphorylase B"/>
    <property type="match status" value="2"/>
</dbReference>
<keyword evidence="6" id="KW-1185">Reference proteome</keyword>
<keyword evidence="2 5" id="KW-0808">Transferase</keyword>
<dbReference type="PANTHER" id="PTHR45947">
    <property type="entry name" value="SULFOQUINOVOSYL TRANSFERASE SQD2"/>
    <property type="match status" value="1"/>
</dbReference>
<organism evidence="5 6">
    <name type="scientific">Lentzea pudingi</name>
    <dbReference type="NCBI Taxonomy" id="1789439"/>
    <lineage>
        <taxon>Bacteria</taxon>
        <taxon>Bacillati</taxon>
        <taxon>Actinomycetota</taxon>
        <taxon>Actinomycetes</taxon>
        <taxon>Pseudonocardiales</taxon>
        <taxon>Pseudonocardiaceae</taxon>
        <taxon>Lentzea</taxon>
    </lineage>
</organism>
<protein>
    <submittedName>
        <fullName evidence="5">Glycosyl transferase</fullName>
    </submittedName>
</protein>